<sequence>MGLGALSNVIEILSAALSGGTGGAYRQVILTHDTDKLILPVTPATYKVSTAQGNKIVSITQVGEALIFGMPKLQTLTLECFFPALIHDYPFVVGDTKSPAECVQQLIKWKETRTPIRVIITGTPVNMAMAIQTFDYREQDGSQDIYYTLGLTEYKDLNTPAANNDKAVDSTTGLKERADNTQAATSATLVQKGADVLDAAKKSYGQYSHWRRIVQSNDLKDLAINNISKLRKLVIKN</sequence>
<dbReference type="RefSeq" id="WP_048513574.1">
    <property type="nucleotide sequence ID" value="NZ_FUXD01000008.1"/>
</dbReference>
<evidence type="ECO:0008006" key="3">
    <source>
        <dbReference type="Google" id="ProtNLM"/>
    </source>
</evidence>
<comment type="caution">
    <text evidence="1">The sequence shown here is derived from an EMBL/GenBank/DDBJ whole genome shotgun (WGS) entry which is preliminary data.</text>
</comment>
<name>A0A0J6ZQJ5_9FIRM</name>
<proteinExistence type="predicted"/>
<accession>A0A0J6ZQJ5</accession>
<dbReference type="OrthoDB" id="9800780at2"/>
<dbReference type="EMBL" id="LEKT01000008">
    <property type="protein sequence ID" value="KMO87231.1"/>
    <property type="molecule type" value="Genomic_DNA"/>
</dbReference>
<dbReference type="InParanoid" id="A0A0J6ZQJ5"/>
<dbReference type="FunCoup" id="A0A0J6ZQJ5">
    <property type="interactions" value="29"/>
</dbReference>
<evidence type="ECO:0000313" key="1">
    <source>
        <dbReference type="EMBL" id="KMO87231.1"/>
    </source>
</evidence>
<dbReference type="Proteomes" id="UP000036503">
    <property type="component" value="Unassembled WGS sequence"/>
</dbReference>
<protein>
    <recommendedName>
        <fullName evidence="3">Phage protein</fullName>
    </recommendedName>
</protein>
<organism evidence="1 2">
    <name type="scientific">Megasphaera cerevisiae DSM 20462</name>
    <dbReference type="NCBI Taxonomy" id="1122219"/>
    <lineage>
        <taxon>Bacteria</taxon>
        <taxon>Bacillati</taxon>
        <taxon>Bacillota</taxon>
        <taxon>Negativicutes</taxon>
        <taxon>Veillonellales</taxon>
        <taxon>Veillonellaceae</taxon>
        <taxon>Megasphaera</taxon>
    </lineage>
</organism>
<dbReference type="AlphaFoldDB" id="A0A0J6ZQJ5"/>
<gene>
    <name evidence="1" type="ORF">AB840_04170</name>
</gene>
<evidence type="ECO:0000313" key="2">
    <source>
        <dbReference type="Proteomes" id="UP000036503"/>
    </source>
</evidence>
<reference evidence="1 2" key="1">
    <citation type="submission" date="2015-06" db="EMBL/GenBank/DDBJ databases">
        <title>Draft genome sequence of beer spoilage bacterium Megasphaera cerevisiae type strain 20462.</title>
        <authorList>
            <person name="Kutumbaka K."/>
            <person name="Pasmowitz J."/>
            <person name="Mategko J."/>
            <person name="Reyes D."/>
            <person name="Friedrich A."/>
            <person name="Han S."/>
            <person name="Martens-Habbena W."/>
            <person name="Neal-McKinney J."/>
            <person name="Janagama H.K."/>
            <person name="Nadala C."/>
            <person name="Samadpour M."/>
        </authorList>
    </citation>
    <scope>NUCLEOTIDE SEQUENCE [LARGE SCALE GENOMIC DNA]</scope>
    <source>
        <strain evidence="1 2">DSM 20462</strain>
    </source>
</reference>
<keyword evidence="2" id="KW-1185">Reference proteome</keyword>
<dbReference type="PATRIC" id="fig|1122219.3.peg.3140"/>